<evidence type="ECO:0000313" key="4">
    <source>
        <dbReference type="EMBL" id="SDS22883.1"/>
    </source>
</evidence>
<evidence type="ECO:0000313" key="5">
    <source>
        <dbReference type="Proteomes" id="UP000199700"/>
    </source>
</evidence>
<reference evidence="4" key="1">
    <citation type="submission" date="2016-10" db="EMBL/GenBank/DDBJ databases">
        <authorList>
            <person name="Varghese N."/>
            <person name="Submissions S."/>
        </authorList>
    </citation>
    <scope>NUCLEOTIDE SEQUENCE [LARGE SCALE GENOMIC DNA]</scope>
    <source>
        <strain evidence="4">DSM 22082</strain>
    </source>
</reference>
<dbReference type="Gene3D" id="1.10.357.10">
    <property type="entry name" value="Tetracycline Repressor, domain 2"/>
    <property type="match status" value="1"/>
</dbReference>
<keyword evidence="5" id="KW-1185">Reference proteome</keyword>
<evidence type="ECO:0000256" key="1">
    <source>
        <dbReference type="ARBA" id="ARBA00023125"/>
    </source>
</evidence>
<dbReference type="OrthoDB" id="116659at2"/>
<dbReference type="InterPro" id="IPR001647">
    <property type="entry name" value="HTH_TetR"/>
</dbReference>
<dbReference type="EMBL" id="LT629739">
    <property type="protein sequence ID" value="SDS22883.1"/>
    <property type="molecule type" value="Genomic_DNA"/>
</dbReference>
<dbReference type="Pfam" id="PF00440">
    <property type="entry name" value="TetR_N"/>
    <property type="match status" value="1"/>
</dbReference>
<dbReference type="Proteomes" id="UP000199700">
    <property type="component" value="Chromosome"/>
</dbReference>
<dbReference type="GO" id="GO:0003677">
    <property type="term" value="F:DNA binding"/>
    <property type="evidence" value="ECO:0007669"/>
    <property type="project" value="UniProtKB-KW"/>
</dbReference>
<gene>
    <name evidence="4" type="ORF">SAMN04489751_1529</name>
</gene>
<organism evidence="4 5">
    <name type="scientific">Brevibacterium sandarakinum</name>
    <dbReference type="NCBI Taxonomy" id="629680"/>
    <lineage>
        <taxon>Bacteria</taxon>
        <taxon>Bacillati</taxon>
        <taxon>Actinomycetota</taxon>
        <taxon>Actinomycetes</taxon>
        <taxon>Micrococcales</taxon>
        <taxon>Brevibacteriaceae</taxon>
        <taxon>Brevibacterium</taxon>
    </lineage>
</organism>
<dbReference type="STRING" id="629680.SAMN04489751_1529"/>
<feature type="compositionally biased region" description="Low complexity" evidence="2">
    <location>
        <begin position="86"/>
        <end position="104"/>
    </location>
</feature>
<feature type="region of interest" description="Disordered" evidence="2">
    <location>
        <begin position="86"/>
        <end position="107"/>
    </location>
</feature>
<evidence type="ECO:0000259" key="3">
    <source>
        <dbReference type="Pfam" id="PF00440"/>
    </source>
</evidence>
<dbReference type="AlphaFoldDB" id="A0A1H1QHV3"/>
<sequence length="224" mass="24407">MVTEHVHSRTDRRLRTEEKIIFAAADLFLELGYKTTTVRGIAKRAEVSVGRVMAAGDKDVLLVRCYDLWIGQLQSGTHVLPTRTRTQSGAAASARAGAAPPTRTGVRPTATSAVQNHLLEIFLPFLEFFAGHEDLSRDYAAALMRVVGKPQVFEMLAADLQDKLSSSLVSIGISTAYAQASASALYDSYLGILFRWAASDMGLDEATEALSHSIAFHTQLRRPV</sequence>
<accession>A0A1H1QHV3</accession>
<dbReference type="SUPFAM" id="SSF46689">
    <property type="entry name" value="Homeodomain-like"/>
    <property type="match status" value="1"/>
</dbReference>
<dbReference type="InterPro" id="IPR009057">
    <property type="entry name" value="Homeodomain-like_sf"/>
</dbReference>
<keyword evidence="1 4" id="KW-0238">DNA-binding</keyword>
<dbReference type="RefSeq" id="WP_092104516.1">
    <property type="nucleotide sequence ID" value="NZ_LT629739.1"/>
</dbReference>
<feature type="domain" description="HTH tetR-type" evidence="3">
    <location>
        <begin position="20"/>
        <end position="50"/>
    </location>
</feature>
<proteinExistence type="predicted"/>
<protein>
    <submittedName>
        <fullName evidence="4">DNA-binding transcriptional regulator, AcrR family</fullName>
    </submittedName>
</protein>
<name>A0A1H1QHV3_BRESA</name>
<evidence type="ECO:0000256" key="2">
    <source>
        <dbReference type="SAM" id="MobiDB-lite"/>
    </source>
</evidence>